<gene>
    <name evidence="7" type="ORF">AGERDE_LOCUS10210</name>
</gene>
<comment type="similarity">
    <text evidence="1">Belongs to the peptidase C48 family.</text>
</comment>
<feature type="compositionally biased region" description="Basic and acidic residues" evidence="5">
    <location>
        <begin position="1"/>
        <end position="16"/>
    </location>
</feature>
<dbReference type="PANTHER" id="PTHR12606:SF141">
    <property type="entry name" value="GH15225P-RELATED"/>
    <property type="match status" value="1"/>
</dbReference>
<keyword evidence="3" id="KW-0378">Hydrolase</keyword>
<proteinExistence type="inferred from homology"/>
<feature type="region of interest" description="Disordered" evidence="5">
    <location>
        <begin position="1"/>
        <end position="28"/>
    </location>
</feature>
<dbReference type="SUPFAM" id="SSF54001">
    <property type="entry name" value="Cysteine proteinases"/>
    <property type="match status" value="1"/>
</dbReference>
<evidence type="ECO:0000259" key="6">
    <source>
        <dbReference type="PROSITE" id="PS50600"/>
    </source>
</evidence>
<evidence type="ECO:0000256" key="4">
    <source>
        <dbReference type="ARBA" id="ARBA00022807"/>
    </source>
</evidence>
<keyword evidence="8" id="KW-1185">Reference proteome</keyword>
<sequence length="377" mass="43597">PGEKNMGDIENMDKTKQKNRAMLNIEPREVSVRRESELYRANKTKAAKISRIEYEEYMDRDYGRSKSKQSGYAEHRTWRSINSNRENEKKLKTSLPVTTSVTAPMTAENLGQLFNTSSDIPAPMVVLSAQQFYTLLTENENSEMNGIIDNKNKNNVPISELGNVLVTADSLSTLDDKMYVSGDVISLYAKLINRRIEKRKTKSVNTQHEIKMTNTYFYPTLEKSVANGNFDRVLKWLPKVDIPDLYALEQLLIPVHLIRGKHWVLAVIDLKTKKIILYDSMACLNSIDRQKVGENLFRFVQEHRKASGLFNNSLEWDIVNLAPNTPQQPNHFDCGVYVILFADYLSAQRVFDFHNVSMETYRQRIRYEIVTQKLFHD</sequence>
<evidence type="ECO:0000313" key="8">
    <source>
        <dbReference type="Proteomes" id="UP000789831"/>
    </source>
</evidence>
<feature type="region of interest" description="Disordered" evidence="5">
    <location>
        <begin position="63"/>
        <end position="92"/>
    </location>
</feature>
<dbReference type="PANTHER" id="PTHR12606">
    <property type="entry name" value="SENTRIN/SUMO-SPECIFIC PROTEASE"/>
    <property type="match status" value="1"/>
</dbReference>
<dbReference type="GO" id="GO:0006508">
    <property type="term" value="P:proteolysis"/>
    <property type="evidence" value="ECO:0007669"/>
    <property type="project" value="UniProtKB-KW"/>
</dbReference>
<dbReference type="Gene3D" id="3.40.395.10">
    <property type="entry name" value="Adenoviral Proteinase, Chain A"/>
    <property type="match status" value="1"/>
</dbReference>
<accession>A0A9N9D645</accession>
<evidence type="ECO:0000256" key="1">
    <source>
        <dbReference type="ARBA" id="ARBA00005234"/>
    </source>
</evidence>
<keyword evidence="2" id="KW-0645">Protease</keyword>
<dbReference type="GO" id="GO:0005634">
    <property type="term" value="C:nucleus"/>
    <property type="evidence" value="ECO:0007669"/>
    <property type="project" value="TreeGrafter"/>
</dbReference>
<keyword evidence="4" id="KW-0788">Thiol protease</keyword>
<evidence type="ECO:0000256" key="5">
    <source>
        <dbReference type="SAM" id="MobiDB-lite"/>
    </source>
</evidence>
<dbReference type="Proteomes" id="UP000789831">
    <property type="component" value="Unassembled WGS sequence"/>
</dbReference>
<evidence type="ECO:0000256" key="3">
    <source>
        <dbReference type="ARBA" id="ARBA00022801"/>
    </source>
</evidence>
<evidence type="ECO:0000256" key="2">
    <source>
        <dbReference type="ARBA" id="ARBA00022670"/>
    </source>
</evidence>
<protein>
    <submittedName>
        <fullName evidence="7">1274_t:CDS:1</fullName>
    </submittedName>
</protein>
<dbReference type="EMBL" id="CAJVPL010003016">
    <property type="protein sequence ID" value="CAG8624322.1"/>
    <property type="molecule type" value="Genomic_DNA"/>
</dbReference>
<dbReference type="AlphaFoldDB" id="A0A9N9D645"/>
<reference evidence="7" key="1">
    <citation type="submission" date="2021-06" db="EMBL/GenBank/DDBJ databases">
        <authorList>
            <person name="Kallberg Y."/>
            <person name="Tangrot J."/>
            <person name="Rosling A."/>
        </authorList>
    </citation>
    <scope>NUCLEOTIDE SEQUENCE</scope>
    <source>
        <strain evidence="7">MT106</strain>
    </source>
</reference>
<feature type="domain" description="Ubiquitin-like protease family profile" evidence="6">
    <location>
        <begin position="164"/>
        <end position="345"/>
    </location>
</feature>
<dbReference type="Pfam" id="PF02902">
    <property type="entry name" value="Peptidase_C48"/>
    <property type="match status" value="1"/>
</dbReference>
<dbReference type="InterPro" id="IPR003653">
    <property type="entry name" value="Peptidase_C48_C"/>
</dbReference>
<dbReference type="InterPro" id="IPR038765">
    <property type="entry name" value="Papain-like_cys_pep_sf"/>
</dbReference>
<dbReference type="GO" id="GO:0016929">
    <property type="term" value="F:deSUMOylase activity"/>
    <property type="evidence" value="ECO:0007669"/>
    <property type="project" value="TreeGrafter"/>
</dbReference>
<name>A0A9N9D645_9GLOM</name>
<evidence type="ECO:0000313" key="7">
    <source>
        <dbReference type="EMBL" id="CAG8624322.1"/>
    </source>
</evidence>
<comment type="caution">
    <text evidence="7">The sequence shown here is derived from an EMBL/GenBank/DDBJ whole genome shotgun (WGS) entry which is preliminary data.</text>
</comment>
<dbReference type="PROSITE" id="PS50600">
    <property type="entry name" value="ULP_PROTEASE"/>
    <property type="match status" value="1"/>
</dbReference>
<feature type="non-terminal residue" evidence="7">
    <location>
        <position position="377"/>
    </location>
</feature>
<dbReference type="GO" id="GO:0016926">
    <property type="term" value="P:protein desumoylation"/>
    <property type="evidence" value="ECO:0007669"/>
    <property type="project" value="TreeGrafter"/>
</dbReference>
<dbReference type="OrthoDB" id="1939479at2759"/>
<organism evidence="7 8">
    <name type="scientific">Ambispora gerdemannii</name>
    <dbReference type="NCBI Taxonomy" id="144530"/>
    <lineage>
        <taxon>Eukaryota</taxon>
        <taxon>Fungi</taxon>
        <taxon>Fungi incertae sedis</taxon>
        <taxon>Mucoromycota</taxon>
        <taxon>Glomeromycotina</taxon>
        <taxon>Glomeromycetes</taxon>
        <taxon>Archaeosporales</taxon>
        <taxon>Ambisporaceae</taxon>
        <taxon>Ambispora</taxon>
    </lineage>
</organism>